<dbReference type="FunFam" id="3.40.50.300:FF:000016">
    <property type="entry name" value="Oligopeptide ABC transporter ATP-binding component"/>
    <property type="match status" value="1"/>
</dbReference>
<dbReference type="SMART" id="SM00382">
    <property type="entry name" value="AAA"/>
    <property type="match status" value="1"/>
</dbReference>
<reference evidence="10" key="1">
    <citation type="journal article" date="2013" name="ISME J.">
        <title>A small predatory core genome in the divergent marine Bacteriovorax marinus SJ and the terrestrial Bdellovibrio bacteriovorus.</title>
        <authorList>
            <person name="Crossman L.C."/>
            <person name="Chen H."/>
            <person name="Cerdeno-Tarraga A.M."/>
            <person name="Brooks K."/>
            <person name="Quail M.A."/>
            <person name="Pineiro S.A."/>
            <person name="Hobley L."/>
            <person name="Sockett R.E."/>
            <person name="Bentley S.D."/>
            <person name="Parkhill J."/>
            <person name="Williams H.N."/>
            <person name="Stine O.C."/>
        </authorList>
    </citation>
    <scope>NUCLEOTIDE SEQUENCE [LARGE SCALE GENOMIC DNA]</scope>
    <source>
        <strain evidence="10">ATCC BAA-682 / DSM 15412 / SJ</strain>
    </source>
</reference>
<evidence type="ECO:0000256" key="1">
    <source>
        <dbReference type="ARBA" id="ARBA00004417"/>
    </source>
</evidence>
<keyword evidence="6" id="KW-0067">ATP-binding</keyword>
<evidence type="ECO:0000256" key="5">
    <source>
        <dbReference type="ARBA" id="ARBA00022741"/>
    </source>
</evidence>
<dbReference type="InterPro" id="IPR027417">
    <property type="entry name" value="P-loop_NTPase"/>
</dbReference>
<dbReference type="InterPro" id="IPR050388">
    <property type="entry name" value="ABC_Ni/Peptide_Import"/>
</dbReference>
<keyword evidence="3" id="KW-0813">Transport</keyword>
<dbReference type="Proteomes" id="UP000008963">
    <property type="component" value="Chromosome"/>
</dbReference>
<dbReference type="InterPro" id="IPR003593">
    <property type="entry name" value="AAA+_ATPase"/>
</dbReference>
<accession>E1X4U7</accession>
<evidence type="ECO:0000313" key="10">
    <source>
        <dbReference type="Proteomes" id="UP000008963"/>
    </source>
</evidence>
<dbReference type="KEGG" id="bmx:BMS_2377"/>
<dbReference type="SUPFAM" id="SSF52540">
    <property type="entry name" value="P-loop containing nucleoside triphosphate hydrolases"/>
    <property type="match status" value="1"/>
</dbReference>
<gene>
    <name evidence="9" type="primary">dppD</name>
    <name evidence="9" type="ordered locus">BMS_2377</name>
</gene>
<dbReference type="RefSeq" id="WP_014244950.1">
    <property type="nucleotide sequence ID" value="NC_016620.1"/>
</dbReference>
<dbReference type="CDD" id="cd03257">
    <property type="entry name" value="ABC_NikE_OppD_transporters"/>
    <property type="match status" value="1"/>
</dbReference>
<evidence type="ECO:0000256" key="2">
    <source>
        <dbReference type="ARBA" id="ARBA00005417"/>
    </source>
</evidence>
<evidence type="ECO:0000256" key="3">
    <source>
        <dbReference type="ARBA" id="ARBA00022448"/>
    </source>
</evidence>
<protein>
    <submittedName>
        <fullName evidence="9">Dipeptide ABC transporter component</fullName>
    </submittedName>
</protein>
<keyword evidence="10" id="KW-1185">Reference proteome</keyword>
<keyword evidence="7" id="KW-0472">Membrane</keyword>
<evidence type="ECO:0000256" key="6">
    <source>
        <dbReference type="ARBA" id="ARBA00022840"/>
    </source>
</evidence>
<evidence type="ECO:0000313" key="9">
    <source>
        <dbReference type="EMBL" id="CBW27173.1"/>
    </source>
</evidence>
<feature type="domain" description="ABC transporter" evidence="8">
    <location>
        <begin position="5"/>
        <end position="254"/>
    </location>
</feature>
<dbReference type="GO" id="GO:0005524">
    <property type="term" value="F:ATP binding"/>
    <property type="evidence" value="ECO:0007669"/>
    <property type="project" value="UniProtKB-KW"/>
</dbReference>
<sequence>MLLDIQNLNLKFHTSKGILHAIRDLSFHIKEGETLGIVGESGCGKSITNLALMGLLPDTAELTADKLEFEGKDLLSFNEKQWQGIRGSDIAMIFQDPMTALNPCFTVGYQIEETLELHRKDLSKEQRKEYVFELLDQVGIPAPRDRAKSYAHELSGGMSQRVMIAGAIACNPKLLIADEPTTALDVTIQDQILKLLKDIQEKNNMAMILVTHDLGVVAENADRIQVMYAGEVIESASSSSVIQSPKHPYTKGLLDSLPGNGSAGFRTPLSSIAGMVPDLRSRPSGCQFNPRCFKFQDDCSSNRPSLNSDSHQVSCFHPLSEG</sequence>
<proteinExistence type="inferred from homology"/>
<evidence type="ECO:0000259" key="8">
    <source>
        <dbReference type="PROSITE" id="PS50893"/>
    </source>
</evidence>
<organism evidence="9 10">
    <name type="scientific">Halobacteriovorax marinus (strain ATCC BAA-682 / DSM 15412 / SJ)</name>
    <name type="common">Bacteriovorax marinus</name>
    <dbReference type="NCBI Taxonomy" id="862908"/>
    <lineage>
        <taxon>Bacteria</taxon>
        <taxon>Pseudomonadati</taxon>
        <taxon>Bdellovibrionota</taxon>
        <taxon>Bacteriovoracia</taxon>
        <taxon>Bacteriovoracales</taxon>
        <taxon>Halobacteriovoraceae</taxon>
        <taxon>Halobacteriovorax</taxon>
    </lineage>
</organism>
<dbReference type="InterPro" id="IPR017871">
    <property type="entry name" value="ABC_transporter-like_CS"/>
</dbReference>
<evidence type="ECO:0000256" key="7">
    <source>
        <dbReference type="ARBA" id="ARBA00023136"/>
    </source>
</evidence>
<dbReference type="PATRIC" id="fig|862908.3.peg.2263"/>
<dbReference type="EMBL" id="FQ312005">
    <property type="protein sequence ID" value="CBW27173.1"/>
    <property type="molecule type" value="Genomic_DNA"/>
</dbReference>
<dbReference type="OrthoDB" id="5288952at2"/>
<dbReference type="GO" id="GO:0015833">
    <property type="term" value="P:peptide transport"/>
    <property type="evidence" value="ECO:0007669"/>
    <property type="project" value="InterPro"/>
</dbReference>
<dbReference type="PANTHER" id="PTHR43297">
    <property type="entry name" value="OLIGOPEPTIDE TRANSPORT ATP-BINDING PROTEIN APPD"/>
    <property type="match status" value="1"/>
</dbReference>
<dbReference type="PANTHER" id="PTHR43297:SF2">
    <property type="entry name" value="DIPEPTIDE TRANSPORT ATP-BINDING PROTEIN DPPD"/>
    <property type="match status" value="1"/>
</dbReference>
<keyword evidence="4" id="KW-1003">Cell membrane</keyword>
<evidence type="ECO:0000256" key="4">
    <source>
        <dbReference type="ARBA" id="ARBA00022475"/>
    </source>
</evidence>
<dbReference type="Pfam" id="PF08352">
    <property type="entry name" value="oligo_HPY"/>
    <property type="match status" value="1"/>
</dbReference>
<dbReference type="GO" id="GO:0016887">
    <property type="term" value="F:ATP hydrolysis activity"/>
    <property type="evidence" value="ECO:0007669"/>
    <property type="project" value="InterPro"/>
</dbReference>
<dbReference type="InterPro" id="IPR013563">
    <property type="entry name" value="Oligopep_ABC_C"/>
</dbReference>
<dbReference type="PROSITE" id="PS00211">
    <property type="entry name" value="ABC_TRANSPORTER_1"/>
    <property type="match status" value="1"/>
</dbReference>
<comment type="similarity">
    <text evidence="2">Belongs to the ABC transporter superfamily.</text>
</comment>
<dbReference type="Gene3D" id="3.40.50.300">
    <property type="entry name" value="P-loop containing nucleotide triphosphate hydrolases"/>
    <property type="match status" value="1"/>
</dbReference>
<keyword evidence="5" id="KW-0547">Nucleotide-binding</keyword>
<dbReference type="InterPro" id="IPR003439">
    <property type="entry name" value="ABC_transporter-like_ATP-bd"/>
</dbReference>
<dbReference type="PROSITE" id="PS50893">
    <property type="entry name" value="ABC_TRANSPORTER_2"/>
    <property type="match status" value="1"/>
</dbReference>
<dbReference type="eggNOG" id="COG0444">
    <property type="taxonomic scope" value="Bacteria"/>
</dbReference>
<comment type="subcellular location">
    <subcellularLocation>
        <location evidence="1">Cell inner membrane</location>
        <topology evidence="1">Peripheral membrane protein</topology>
    </subcellularLocation>
</comment>
<dbReference type="Pfam" id="PF00005">
    <property type="entry name" value="ABC_tran"/>
    <property type="match status" value="1"/>
</dbReference>
<dbReference type="GO" id="GO:0005886">
    <property type="term" value="C:plasma membrane"/>
    <property type="evidence" value="ECO:0007669"/>
    <property type="project" value="UniProtKB-SubCell"/>
</dbReference>
<dbReference type="AlphaFoldDB" id="E1X4U7"/>
<name>E1X4U7_HALMS</name>
<dbReference type="STRING" id="862908.BMS_2377"/>
<dbReference type="HOGENOM" id="CLU_000604_1_23_7"/>
<dbReference type="NCBIfam" id="TIGR01727">
    <property type="entry name" value="oligo_HPY"/>
    <property type="match status" value="1"/>
</dbReference>